<dbReference type="OrthoDB" id="9809206at2"/>
<keyword evidence="15" id="KW-1185">Reference proteome</keyword>
<dbReference type="Gene3D" id="3.30.70.100">
    <property type="match status" value="1"/>
</dbReference>
<dbReference type="InterPro" id="IPR024393">
    <property type="entry name" value="MscS_porin"/>
</dbReference>
<comment type="caution">
    <text evidence="14">The sequence shown here is derived from an EMBL/GenBank/DDBJ whole genome shotgun (WGS) entry which is preliminary data.</text>
</comment>
<feature type="domain" description="Mechanosensitive ion channel inner membrane" evidence="10">
    <location>
        <begin position="514"/>
        <end position="851"/>
    </location>
</feature>
<comment type="similarity">
    <text evidence="2">Belongs to the MscS (TC 1.A.23) family.</text>
</comment>
<dbReference type="PANTHER" id="PTHR30347">
    <property type="entry name" value="POTASSIUM CHANNEL RELATED"/>
    <property type="match status" value="1"/>
</dbReference>
<evidence type="ECO:0000259" key="10">
    <source>
        <dbReference type="Pfam" id="PF12794"/>
    </source>
</evidence>
<organism evidence="14 15">
    <name type="scientific">Rubripirellula obstinata</name>
    <dbReference type="NCBI Taxonomy" id="406547"/>
    <lineage>
        <taxon>Bacteria</taxon>
        <taxon>Pseudomonadati</taxon>
        <taxon>Planctomycetota</taxon>
        <taxon>Planctomycetia</taxon>
        <taxon>Pirellulales</taxon>
        <taxon>Pirellulaceae</taxon>
        <taxon>Rubripirellula</taxon>
    </lineage>
</organism>
<gene>
    <name evidence="14" type="primary">mscM_2</name>
    <name evidence="14" type="ORF">LF1_48440</name>
</gene>
<dbReference type="InterPro" id="IPR006686">
    <property type="entry name" value="MscS_channel_CS"/>
</dbReference>
<dbReference type="InterPro" id="IPR025692">
    <property type="entry name" value="MscS_IM_dom1"/>
</dbReference>
<sequence length="1123" mass="125007">MTRLLDSRIVPILLPAFIAIGFSLLAFTAAAQQLTLTPPLSDLGDVTLEDVEAQLAAVDGNSELDETQKASAKEILLKAKKSLEGAKAESEKAKQYKSDIASVPEQTKQINNKIETLDQVEVQIDESASTDALSQRLTSVKAELQDATEYAAKLAGEPTSRRPRLAEIPGLIAEVNRNISNVQEQLSQPPPANESPVESTTRKLYLQAQAKELRAAANRLVQEQAFYVATTELVPLEQKLTEAKVQRLNQELKLLQEAIVERQSKEARETTEALKKTTSDVPESLRGLAKSNLELAQKQAELISQSTQSKQSLANVQAAVAEVTTELKTSKARMDAVGLTDALGLMFRKRRQDFEELRFEFRPSDSLKQQIQKYQIDTFRLEDELNTIKRNLADSQSPSIDWESTEIQWDKLPEADAEWVLLKKRQKLIEDTTKKQNEELQTLLNKEVQQSELMREIDQYDNFVDRHLFWTRNAPAISFSELKVAPQTLGWITNPENWQAVGQQLQRTAMRGPLGCLALAVVLLGIWYARPSFRRTIISEGKEANRFSATFVSTIQTLSASVGASAAWPATFGFVAFLCLASSSGNPFVKGIGQGLAVTALFVASRTFLKEICRADGLADAHFGWSEQIRVHLRRHLRWYTLLGGISLFFLVLYNQHPDTLIRTFTTRISSTALFVITATFHHCILGNRSPLFPEVVRVNPDSFIYRWRKLIWVIAVGAPLLFGLMSLAGYLETTVRLGRSLQSSFFLLVFVVVVLGLLSRWLTLHRRNVARQNAAELRQRRLASVTDSDNTSVANEAGIVLEDETQMDLPTLDHQTRLTAFALAAIIGFFGLAFIWSDLVPALDYLDEITVKTIGTGEDVEIITLKDLVYVFLTVAAVFFAVRNLPSMLELLVLSRTKIDGGARYAISTLLRYVLIIVGALVVLDLLSLPYNQLGWLVAAASVGLGFGLQEIVANFVSGIILLLERPVRVGDVVTIDGTTGIVSRIQMRATTVTNWDRKELVIPNKDLITQKLLNWSLSNVVNRLTIEVGVAYGTDPNQVRQILSDVVTSHPDVLQDPPPLINFETFGDSSLNFVVRFFLPKLDNRIEVTHQVNTAIAEAFAKADISIPFPQRDVHFVKPPA</sequence>
<dbReference type="InterPro" id="IPR006685">
    <property type="entry name" value="MscS_channel_2nd"/>
</dbReference>
<feature type="coiled-coil region" evidence="7">
    <location>
        <begin position="238"/>
        <end position="265"/>
    </location>
</feature>
<evidence type="ECO:0000256" key="3">
    <source>
        <dbReference type="ARBA" id="ARBA00022475"/>
    </source>
</evidence>
<dbReference type="InterPro" id="IPR011014">
    <property type="entry name" value="MscS_channel_TM-2"/>
</dbReference>
<evidence type="ECO:0000256" key="7">
    <source>
        <dbReference type="SAM" id="Coils"/>
    </source>
</evidence>
<protein>
    <submittedName>
        <fullName evidence="14">Miniconductance mechanosensitive channel MscM</fullName>
    </submittedName>
</protein>
<proteinExistence type="inferred from homology"/>
<reference evidence="14 15" key="1">
    <citation type="submission" date="2019-08" db="EMBL/GenBank/DDBJ databases">
        <title>Deep-cultivation of Planctomycetes and their phenomic and genomic characterization uncovers novel biology.</title>
        <authorList>
            <person name="Wiegand S."/>
            <person name="Jogler M."/>
            <person name="Boedeker C."/>
            <person name="Pinto D."/>
            <person name="Vollmers J."/>
            <person name="Rivas-Marin E."/>
            <person name="Kohn T."/>
            <person name="Peeters S.H."/>
            <person name="Heuer A."/>
            <person name="Rast P."/>
            <person name="Oberbeckmann S."/>
            <person name="Bunk B."/>
            <person name="Jeske O."/>
            <person name="Meyerdierks A."/>
            <person name="Storesund J.E."/>
            <person name="Kallscheuer N."/>
            <person name="Luecker S."/>
            <person name="Lage O.M."/>
            <person name="Pohl T."/>
            <person name="Merkel B.J."/>
            <person name="Hornburger P."/>
            <person name="Mueller R.-W."/>
            <person name="Bruemmer F."/>
            <person name="Labrenz M."/>
            <person name="Spormann A.M."/>
            <person name="Op Den Camp H."/>
            <person name="Overmann J."/>
            <person name="Amann R."/>
            <person name="Jetten M.S.M."/>
            <person name="Mascher T."/>
            <person name="Medema M.H."/>
            <person name="Devos D.P."/>
            <person name="Kaster A.-K."/>
            <person name="Ovreas L."/>
            <person name="Rohde M."/>
            <person name="Galperin M.Y."/>
            <person name="Jogler C."/>
        </authorList>
    </citation>
    <scope>NUCLEOTIDE SEQUENCE [LARGE SCALE GENOMIC DNA]</scope>
    <source>
        <strain evidence="14 15">LF1</strain>
    </source>
</reference>
<evidence type="ECO:0000256" key="8">
    <source>
        <dbReference type="SAM" id="Phobius"/>
    </source>
</evidence>
<comment type="subcellular location">
    <subcellularLocation>
        <location evidence="1">Cell membrane</location>
        <topology evidence="1">Multi-pass membrane protein</topology>
    </subcellularLocation>
</comment>
<dbReference type="InterPro" id="IPR010920">
    <property type="entry name" value="LSM_dom_sf"/>
</dbReference>
<evidence type="ECO:0000256" key="2">
    <source>
        <dbReference type="ARBA" id="ARBA00008017"/>
    </source>
</evidence>
<dbReference type="RefSeq" id="WP_068259559.1">
    <property type="nucleotide sequence ID" value="NZ_LWSK01000011.1"/>
</dbReference>
<evidence type="ECO:0000259" key="12">
    <source>
        <dbReference type="Pfam" id="PF21082"/>
    </source>
</evidence>
<evidence type="ECO:0000256" key="5">
    <source>
        <dbReference type="ARBA" id="ARBA00022989"/>
    </source>
</evidence>
<dbReference type="InterPro" id="IPR052702">
    <property type="entry name" value="MscS-like_channel"/>
</dbReference>
<feature type="domain" description="Mechanosensitive ion channel transmembrane helices 2/3" evidence="13">
    <location>
        <begin position="910"/>
        <end position="951"/>
    </location>
</feature>
<dbReference type="SUPFAM" id="SSF82861">
    <property type="entry name" value="Mechanosensitive channel protein MscS (YggB), transmembrane region"/>
    <property type="match status" value="1"/>
</dbReference>
<feature type="transmembrane region" description="Helical" evidence="8">
    <location>
        <begin position="12"/>
        <end position="31"/>
    </location>
</feature>
<dbReference type="SUPFAM" id="SSF50182">
    <property type="entry name" value="Sm-like ribonucleoproteins"/>
    <property type="match status" value="1"/>
</dbReference>
<feature type="transmembrane region" description="Helical" evidence="8">
    <location>
        <begin position="869"/>
        <end position="886"/>
    </location>
</feature>
<evidence type="ECO:0000256" key="4">
    <source>
        <dbReference type="ARBA" id="ARBA00022692"/>
    </source>
</evidence>
<feature type="transmembrane region" description="Helical" evidence="8">
    <location>
        <begin position="744"/>
        <end position="763"/>
    </location>
</feature>
<dbReference type="Pfam" id="PF21088">
    <property type="entry name" value="MS_channel_1st"/>
    <property type="match status" value="1"/>
</dbReference>
<feature type="transmembrane region" description="Helical" evidence="8">
    <location>
        <begin position="906"/>
        <end position="925"/>
    </location>
</feature>
<keyword evidence="6 8" id="KW-0472">Membrane</keyword>
<feature type="transmembrane region" description="Helical" evidence="8">
    <location>
        <begin position="669"/>
        <end position="690"/>
    </location>
</feature>
<evidence type="ECO:0000259" key="13">
    <source>
        <dbReference type="Pfam" id="PF21088"/>
    </source>
</evidence>
<dbReference type="GO" id="GO:0008381">
    <property type="term" value="F:mechanosensitive monoatomic ion channel activity"/>
    <property type="evidence" value="ECO:0007669"/>
    <property type="project" value="UniProtKB-ARBA"/>
</dbReference>
<dbReference type="GO" id="GO:0005886">
    <property type="term" value="C:plasma membrane"/>
    <property type="evidence" value="ECO:0007669"/>
    <property type="project" value="UniProtKB-SubCell"/>
</dbReference>
<dbReference type="EMBL" id="VRLW01000001">
    <property type="protein sequence ID" value="KAA1262281.1"/>
    <property type="molecule type" value="Genomic_DNA"/>
</dbReference>
<dbReference type="Pfam" id="PF12794">
    <property type="entry name" value="MscS_TM"/>
    <property type="match status" value="1"/>
</dbReference>
<evidence type="ECO:0000259" key="11">
    <source>
        <dbReference type="Pfam" id="PF12795"/>
    </source>
</evidence>
<evidence type="ECO:0000313" key="14">
    <source>
        <dbReference type="EMBL" id="KAA1262281.1"/>
    </source>
</evidence>
<keyword evidence="4 8" id="KW-0812">Transmembrane</keyword>
<dbReference type="InterPro" id="IPR011066">
    <property type="entry name" value="MscS_channel_C_sf"/>
</dbReference>
<feature type="domain" description="Mechanosensitive ion channel MscS" evidence="9">
    <location>
        <begin position="953"/>
        <end position="1018"/>
    </location>
</feature>
<dbReference type="AlphaFoldDB" id="A0A5B1CPX2"/>
<dbReference type="PROSITE" id="PS01246">
    <property type="entry name" value="UPF0003"/>
    <property type="match status" value="1"/>
</dbReference>
<dbReference type="Pfam" id="PF00924">
    <property type="entry name" value="MS_channel_2nd"/>
    <property type="match status" value="1"/>
</dbReference>
<accession>A0A5B1CPX2</accession>
<dbReference type="PANTHER" id="PTHR30347:SF1">
    <property type="entry name" value="MECHANOSENSITIVE CHANNEL MSCK"/>
    <property type="match status" value="1"/>
</dbReference>
<feature type="transmembrane region" description="Helical" evidence="8">
    <location>
        <begin position="639"/>
        <end position="657"/>
    </location>
</feature>
<evidence type="ECO:0000256" key="6">
    <source>
        <dbReference type="ARBA" id="ARBA00023136"/>
    </source>
</evidence>
<dbReference type="InterPro" id="IPR023408">
    <property type="entry name" value="MscS_beta-dom_sf"/>
</dbReference>
<dbReference type="Pfam" id="PF21082">
    <property type="entry name" value="MS_channel_3rd"/>
    <property type="match status" value="1"/>
</dbReference>
<feature type="domain" description="Mechanosensitive ion channel MscS porin" evidence="11">
    <location>
        <begin position="54"/>
        <end position="276"/>
    </location>
</feature>
<keyword evidence="7" id="KW-0175">Coiled coil</keyword>
<dbReference type="InterPro" id="IPR049278">
    <property type="entry name" value="MS_channel_C"/>
</dbReference>
<feature type="domain" description="Mechanosensitive ion channel MscS C-terminal" evidence="12">
    <location>
        <begin position="1027"/>
        <end position="1109"/>
    </location>
</feature>
<evidence type="ECO:0000313" key="15">
    <source>
        <dbReference type="Proteomes" id="UP000322699"/>
    </source>
</evidence>
<dbReference type="Gene3D" id="2.30.30.60">
    <property type="match status" value="1"/>
</dbReference>
<evidence type="ECO:0000256" key="1">
    <source>
        <dbReference type="ARBA" id="ARBA00004651"/>
    </source>
</evidence>
<dbReference type="InterPro" id="IPR049142">
    <property type="entry name" value="MS_channel_1st"/>
</dbReference>
<evidence type="ECO:0000259" key="9">
    <source>
        <dbReference type="Pfam" id="PF00924"/>
    </source>
</evidence>
<feature type="transmembrane region" description="Helical" evidence="8">
    <location>
        <begin position="711"/>
        <end position="732"/>
    </location>
</feature>
<feature type="transmembrane region" description="Helical" evidence="8">
    <location>
        <begin position="512"/>
        <end position="529"/>
    </location>
</feature>
<feature type="transmembrane region" description="Helical" evidence="8">
    <location>
        <begin position="937"/>
        <end position="965"/>
    </location>
</feature>
<feature type="transmembrane region" description="Helical" evidence="8">
    <location>
        <begin position="819"/>
        <end position="837"/>
    </location>
</feature>
<dbReference type="Proteomes" id="UP000322699">
    <property type="component" value="Unassembled WGS sequence"/>
</dbReference>
<keyword evidence="3" id="KW-1003">Cell membrane</keyword>
<keyword evidence="5 8" id="KW-1133">Transmembrane helix</keyword>
<dbReference type="Gene3D" id="1.10.287.1260">
    <property type="match status" value="1"/>
</dbReference>
<dbReference type="Pfam" id="PF12795">
    <property type="entry name" value="MscS_porin"/>
    <property type="match status" value="1"/>
</dbReference>
<name>A0A5B1CPX2_9BACT</name>
<dbReference type="SUPFAM" id="SSF82689">
    <property type="entry name" value="Mechanosensitive channel protein MscS (YggB), C-terminal domain"/>
    <property type="match status" value="1"/>
</dbReference>